<feature type="transmembrane region" description="Helical" evidence="5">
    <location>
        <begin position="21"/>
        <end position="43"/>
    </location>
</feature>
<dbReference type="Gene3D" id="1.20.1720.10">
    <property type="entry name" value="Multidrug resistance protein D"/>
    <property type="match status" value="1"/>
</dbReference>
<comment type="subcellular location">
    <subcellularLocation>
        <location evidence="1">Cell membrane</location>
        <topology evidence="1">Multi-pass membrane protein</topology>
    </subcellularLocation>
</comment>
<evidence type="ECO:0000256" key="2">
    <source>
        <dbReference type="ARBA" id="ARBA00022692"/>
    </source>
</evidence>
<feature type="transmembrane region" description="Helical" evidence="5">
    <location>
        <begin position="49"/>
        <end position="73"/>
    </location>
</feature>
<feature type="transmembrane region" description="Helical" evidence="5">
    <location>
        <begin position="327"/>
        <end position="348"/>
    </location>
</feature>
<dbReference type="GO" id="GO:0005886">
    <property type="term" value="C:plasma membrane"/>
    <property type="evidence" value="ECO:0007669"/>
    <property type="project" value="UniProtKB-SubCell"/>
</dbReference>
<dbReference type="Pfam" id="PF07690">
    <property type="entry name" value="MFS_1"/>
    <property type="match status" value="1"/>
</dbReference>
<evidence type="ECO:0000256" key="4">
    <source>
        <dbReference type="ARBA" id="ARBA00023136"/>
    </source>
</evidence>
<dbReference type="InterPro" id="IPR011701">
    <property type="entry name" value="MFS"/>
</dbReference>
<evidence type="ECO:0000256" key="1">
    <source>
        <dbReference type="ARBA" id="ARBA00004651"/>
    </source>
</evidence>
<keyword evidence="8" id="KW-1185">Reference proteome</keyword>
<dbReference type="PANTHER" id="PTHR23501">
    <property type="entry name" value="MAJOR FACILITATOR SUPERFAMILY"/>
    <property type="match status" value="1"/>
</dbReference>
<dbReference type="PROSITE" id="PS50850">
    <property type="entry name" value="MFS"/>
    <property type="match status" value="1"/>
</dbReference>
<name>A0A7X0FQE6_9MICO</name>
<feature type="transmembrane region" description="Helical" evidence="5">
    <location>
        <begin position="140"/>
        <end position="162"/>
    </location>
</feature>
<feature type="transmembrane region" description="Helical" evidence="5">
    <location>
        <begin position="354"/>
        <end position="372"/>
    </location>
</feature>
<dbReference type="GO" id="GO:0022857">
    <property type="term" value="F:transmembrane transporter activity"/>
    <property type="evidence" value="ECO:0007669"/>
    <property type="project" value="InterPro"/>
</dbReference>
<evidence type="ECO:0000313" key="8">
    <source>
        <dbReference type="Proteomes" id="UP000537775"/>
    </source>
</evidence>
<dbReference type="Proteomes" id="UP000537775">
    <property type="component" value="Unassembled WGS sequence"/>
</dbReference>
<organism evidence="7 8">
    <name type="scientific">Microbacterium thalassium</name>
    <dbReference type="NCBI Taxonomy" id="362649"/>
    <lineage>
        <taxon>Bacteria</taxon>
        <taxon>Bacillati</taxon>
        <taxon>Actinomycetota</taxon>
        <taxon>Actinomycetes</taxon>
        <taxon>Micrococcales</taxon>
        <taxon>Microbacteriaceae</taxon>
        <taxon>Microbacterium</taxon>
    </lineage>
</organism>
<feature type="transmembrane region" description="Helical" evidence="5">
    <location>
        <begin position="107"/>
        <end position="128"/>
    </location>
</feature>
<keyword evidence="3 5" id="KW-1133">Transmembrane helix</keyword>
<feature type="transmembrane region" description="Helical" evidence="5">
    <location>
        <begin position="393"/>
        <end position="414"/>
    </location>
</feature>
<feature type="transmembrane region" description="Helical" evidence="5">
    <location>
        <begin position="80"/>
        <end position="101"/>
    </location>
</feature>
<proteinExistence type="predicted"/>
<protein>
    <submittedName>
        <fullName evidence="7">MFS family permease</fullName>
    </submittedName>
</protein>
<dbReference type="RefSeq" id="WP_184750897.1">
    <property type="nucleotide sequence ID" value="NZ_BAAAJR010000006.1"/>
</dbReference>
<keyword evidence="2 5" id="KW-0812">Transmembrane</keyword>
<dbReference type="PRINTS" id="PR01036">
    <property type="entry name" value="TCRTETB"/>
</dbReference>
<evidence type="ECO:0000256" key="5">
    <source>
        <dbReference type="SAM" id="Phobius"/>
    </source>
</evidence>
<feature type="transmembrane region" description="Helical" evidence="5">
    <location>
        <begin position="271"/>
        <end position="289"/>
    </location>
</feature>
<comment type="caution">
    <text evidence="7">The sequence shown here is derived from an EMBL/GenBank/DDBJ whole genome shotgun (WGS) entry which is preliminary data.</text>
</comment>
<feature type="transmembrane region" description="Helical" evidence="5">
    <location>
        <begin position="231"/>
        <end position="251"/>
    </location>
</feature>
<dbReference type="AlphaFoldDB" id="A0A7X0FQE6"/>
<sequence>MNTSSGSGIWSSRTVGVTVGAIALIFLAALESLAVTTVMPVVAAELDGAALYAVAFSGTFAASVIGMVASGAWCDRASPLGPLATAVGLFVLGLIVAGIATSMPVLVIGRLLQGLGAGGQTVALYVVVARVYPAAQHGRVFAAFAAAWVIPSLIGPVLAGAVAEFLHWRWVFLGVAVLTLAAFALVWVRLRTMQLATEHPEPARVGARLVWAVVVAVAALALSLAHEAGPWTPVVVAVAAVAIAVAIRPLVPRGTLGAARGLPSVVLMRGMVAGALFGAEVYLPYLLIAEYGLSPVWAGAGLTAAALLWATGSAVQGRWGDALGSTRIAIVGIALLASATAIATATAAWHGLPAVLVAGWALAGAGMGLMYPRLSVLTLSFSSPQNQGFNSSALSISEAVGAASVTALLGVAFAAVGGGAAAFATVFALATAVAVAALVPGLRLGMVADGAHLPR</sequence>
<reference evidence="7 8" key="1">
    <citation type="submission" date="2020-08" db="EMBL/GenBank/DDBJ databases">
        <title>Sequencing the genomes of 1000 actinobacteria strains.</title>
        <authorList>
            <person name="Klenk H.-P."/>
        </authorList>
    </citation>
    <scope>NUCLEOTIDE SEQUENCE [LARGE SCALE GENOMIC DNA]</scope>
    <source>
        <strain evidence="7 8">DSM 12511</strain>
    </source>
</reference>
<evidence type="ECO:0000313" key="7">
    <source>
        <dbReference type="EMBL" id="MBB6391763.1"/>
    </source>
</evidence>
<evidence type="ECO:0000256" key="3">
    <source>
        <dbReference type="ARBA" id="ARBA00022989"/>
    </source>
</evidence>
<dbReference type="EMBL" id="JACHML010000001">
    <property type="protein sequence ID" value="MBB6391763.1"/>
    <property type="molecule type" value="Genomic_DNA"/>
</dbReference>
<keyword evidence="4 5" id="KW-0472">Membrane</keyword>
<dbReference type="InterPro" id="IPR020846">
    <property type="entry name" value="MFS_dom"/>
</dbReference>
<accession>A0A7X0FQE6</accession>
<dbReference type="SUPFAM" id="SSF103473">
    <property type="entry name" value="MFS general substrate transporter"/>
    <property type="match status" value="1"/>
</dbReference>
<feature type="domain" description="Major facilitator superfamily (MFS) profile" evidence="6">
    <location>
        <begin position="17"/>
        <end position="443"/>
    </location>
</feature>
<gene>
    <name evidence="7" type="ORF">HD594_002076</name>
</gene>
<dbReference type="PANTHER" id="PTHR23501:SF154">
    <property type="entry name" value="MULTIDRUG-EFFLUX TRANSPORTER RV1634-RELATED"/>
    <property type="match status" value="1"/>
</dbReference>
<dbReference type="Gene3D" id="1.20.1250.20">
    <property type="entry name" value="MFS general substrate transporter like domains"/>
    <property type="match status" value="1"/>
</dbReference>
<feature type="transmembrane region" description="Helical" evidence="5">
    <location>
        <begin position="168"/>
        <end position="188"/>
    </location>
</feature>
<feature type="transmembrane region" description="Helical" evidence="5">
    <location>
        <begin position="209"/>
        <end position="225"/>
    </location>
</feature>
<dbReference type="InterPro" id="IPR036259">
    <property type="entry name" value="MFS_trans_sf"/>
</dbReference>
<feature type="transmembrane region" description="Helical" evidence="5">
    <location>
        <begin position="420"/>
        <end position="439"/>
    </location>
</feature>
<evidence type="ECO:0000259" key="6">
    <source>
        <dbReference type="PROSITE" id="PS50850"/>
    </source>
</evidence>
<feature type="transmembrane region" description="Helical" evidence="5">
    <location>
        <begin position="295"/>
        <end position="315"/>
    </location>
</feature>